<dbReference type="RefSeq" id="WP_238127540.1">
    <property type="nucleotide sequence ID" value="NZ_JAGZYF010000001.1"/>
</dbReference>
<comment type="caution">
    <text evidence="13">The sequence shown here is derived from an EMBL/GenBank/DDBJ whole genome shotgun (WGS) entry which is preliminary data.</text>
</comment>
<evidence type="ECO:0000313" key="13">
    <source>
        <dbReference type="EMBL" id="MCG4617262.1"/>
    </source>
</evidence>
<comment type="catalytic activity">
    <reaction evidence="1">
        <text>inosine + phosphate = alpha-D-ribose 1-phosphate + hypoxanthine</text>
        <dbReference type="Rhea" id="RHEA:27646"/>
        <dbReference type="ChEBI" id="CHEBI:17368"/>
        <dbReference type="ChEBI" id="CHEBI:17596"/>
        <dbReference type="ChEBI" id="CHEBI:43474"/>
        <dbReference type="ChEBI" id="CHEBI:57720"/>
        <dbReference type="EC" id="2.4.2.1"/>
    </reaction>
    <physiologicalReaction direction="left-to-right" evidence="1">
        <dbReference type="Rhea" id="RHEA:27647"/>
    </physiologicalReaction>
</comment>
<dbReference type="PANTHER" id="PTHR30616:SF2">
    <property type="entry name" value="PURINE NUCLEOSIDE PHOSPHORYLASE LACC1"/>
    <property type="match status" value="1"/>
</dbReference>
<accession>A0AAJ1BAC9</accession>
<protein>
    <recommendedName>
        <fullName evidence="12">Purine nucleoside phosphorylase</fullName>
    </recommendedName>
</protein>
<dbReference type="InterPro" id="IPR003730">
    <property type="entry name" value="Cu_polyphenol_OxRdtase"/>
</dbReference>
<proteinExistence type="inferred from homology"/>
<evidence type="ECO:0000256" key="1">
    <source>
        <dbReference type="ARBA" id="ARBA00000553"/>
    </source>
</evidence>
<keyword evidence="6" id="KW-0378">Hydrolase</keyword>
<dbReference type="CDD" id="cd16833">
    <property type="entry name" value="YfiH"/>
    <property type="match status" value="1"/>
</dbReference>
<comment type="similarity">
    <text evidence="3 12">Belongs to the purine nucleoside phosphorylase YfiH/LACC1 family.</text>
</comment>
<evidence type="ECO:0000256" key="12">
    <source>
        <dbReference type="RuleBase" id="RU361274"/>
    </source>
</evidence>
<dbReference type="AlphaFoldDB" id="A0AAJ1BAC9"/>
<sequence>MFRIGGAQAVFTNRIGGKSSGEYATLNLGDHVGDNPDIVAENRRIVDEAIGRKVVWMHQTHSNRVVQVRPGHTNAPVEADGIVIDTREFAELGLTTPAAGVMVADCVPLLLASDDGLLVAAVHAGRAGMVTGIVREAVLALRKLGAQTGKIHAAIGPAICGACYEVPEAMRAHVTGHVPAAWSRTRMGSPGLDLQAGVISQLKSAGARITFASKRCTFEDRNLYSYRRDAHTGRFAGIVVGKREVPAG</sequence>
<dbReference type="Proteomes" id="UP001200537">
    <property type="component" value="Unassembled WGS sequence"/>
</dbReference>
<dbReference type="GO" id="GO:0017061">
    <property type="term" value="F:S-methyl-5-thioadenosine phosphorylase activity"/>
    <property type="evidence" value="ECO:0007669"/>
    <property type="project" value="UniProtKB-EC"/>
</dbReference>
<dbReference type="GO" id="GO:0005507">
    <property type="term" value="F:copper ion binding"/>
    <property type="evidence" value="ECO:0007669"/>
    <property type="project" value="TreeGrafter"/>
</dbReference>
<evidence type="ECO:0000256" key="3">
    <source>
        <dbReference type="ARBA" id="ARBA00007353"/>
    </source>
</evidence>
<evidence type="ECO:0000256" key="11">
    <source>
        <dbReference type="ARBA" id="ARBA00049893"/>
    </source>
</evidence>
<evidence type="ECO:0000256" key="10">
    <source>
        <dbReference type="ARBA" id="ARBA00048968"/>
    </source>
</evidence>
<dbReference type="InterPro" id="IPR011324">
    <property type="entry name" value="Cytotoxic_necrot_fac-like_cat"/>
</dbReference>
<evidence type="ECO:0000256" key="7">
    <source>
        <dbReference type="ARBA" id="ARBA00022833"/>
    </source>
</evidence>
<gene>
    <name evidence="13" type="primary">pgeF</name>
    <name evidence="13" type="ORF">L0M99_01955</name>
</gene>
<evidence type="ECO:0000256" key="5">
    <source>
        <dbReference type="ARBA" id="ARBA00022723"/>
    </source>
</evidence>
<comment type="function">
    <text evidence="2">Purine nucleoside enzyme that catalyzes the phosphorolysis of adenosine and inosine nucleosides, yielding D-ribose 1-phosphate and the respective free bases, adenine and hypoxanthine. Also catalyzes the phosphorolysis of S-methyl-5'-thioadenosine into adenine and S-methyl-5-thio-alpha-D-ribose 1-phosphate. Also has adenosine deaminase activity.</text>
</comment>
<keyword evidence="8" id="KW-0186">Copper</keyword>
<keyword evidence="5" id="KW-0479">Metal-binding</keyword>
<dbReference type="NCBIfam" id="TIGR00726">
    <property type="entry name" value="peptidoglycan editing factor PgeF"/>
    <property type="match status" value="1"/>
</dbReference>
<dbReference type="GO" id="GO:0016787">
    <property type="term" value="F:hydrolase activity"/>
    <property type="evidence" value="ECO:0007669"/>
    <property type="project" value="UniProtKB-KW"/>
</dbReference>
<dbReference type="EMBL" id="JAKNHJ010000003">
    <property type="protein sequence ID" value="MCG4617262.1"/>
    <property type="molecule type" value="Genomic_DNA"/>
</dbReference>
<evidence type="ECO:0000256" key="6">
    <source>
        <dbReference type="ARBA" id="ARBA00022801"/>
    </source>
</evidence>
<dbReference type="InterPro" id="IPR038371">
    <property type="entry name" value="Cu_polyphenol_OxRdtase_sf"/>
</dbReference>
<dbReference type="PANTHER" id="PTHR30616">
    <property type="entry name" value="UNCHARACTERIZED PROTEIN YFIH"/>
    <property type="match status" value="1"/>
</dbReference>
<name>A0AAJ1BAC9_9ACTO</name>
<evidence type="ECO:0000256" key="2">
    <source>
        <dbReference type="ARBA" id="ARBA00003215"/>
    </source>
</evidence>
<comment type="catalytic activity">
    <reaction evidence="10">
        <text>adenosine + phosphate = alpha-D-ribose 1-phosphate + adenine</text>
        <dbReference type="Rhea" id="RHEA:27642"/>
        <dbReference type="ChEBI" id="CHEBI:16335"/>
        <dbReference type="ChEBI" id="CHEBI:16708"/>
        <dbReference type="ChEBI" id="CHEBI:43474"/>
        <dbReference type="ChEBI" id="CHEBI:57720"/>
        <dbReference type="EC" id="2.4.2.1"/>
    </reaction>
    <physiologicalReaction direction="left-to-right" evidence="10">
        <dbReference type="Rhea" id="RHEA:27643"/>
    </physiologicalReaction>
</comment>
<comment type="catalytic activity">
    <reaction evidence="11">
        <text>S-methyl-5'-thioadenosine + phosphate = 5-(methylsulfanyl)-alpha-D-ribose 1-phosphate + adenine</text>
        <dbReference type="Rhea" id="RHEA:11852"/>
        <dbReference type="ChEBI" id="CHEBI:16708"/>
        <dbReference type="ChEBI" id="CHEBI:17509"/>
        <dbReference type="ChEBI" id="CHEBI:43474"/>
        <dbReference type="ChEBI" id="CHEBI:58533"/>
        <dbReference type="EC" id="2.4.2.28"/>
    </reaction>
    <physiologicalReaction direction="left-to-right" evidence="11">
        <dbReference type="Rhea" id="RHEA:11853"/>
    </physiologicalReaction>
</comment>
<dbReference type="SUPFAM" id="SSF64438">
    <property type="entry name" value="CNF1/YfiH-like putative cysteine hydrolases"/>
    <property type="match status" value="1"/>
</dbReference>
<reference evidence="13" key="1">
    <citation type="submission" date="2022-01" db="EMBL/GenBank/DDBJ databases">
        <title>Collection of gut derived symbiotic bacterial strains cultured from healthy donors.</title>
        <authorList>
            <person name="Lin H."/>
            <person name="Kohout C."/>
            <person name="Waligurski E."/>
            <person name="Pamer E.G."/>
        </authorList>
    </citation>
    <scope>NUCLEOTIDE SEQUENCE</scope>
    <source>
        <strain evidence="13">DFI.7.46</strain>
    </source>
</reference>
<dbReference type="Gene3D" id="3.60.140.10">
    <property type="entry name" value="CNF1/YfiH-like putative cysteine hydrolases"/>
    <property type="match status" value="1"/>
</dbReference>
<evidence type="ECO:0000256" key="9">
    <source>
        <dbReference type="ARBA" id="ARBA00047989"/>
    </source>
</evidence>
<comment type="catalytic activity">
    <reaction evidence="9">
        <text>adenosine + H2O + H(+) = inosine + NH4(+)</text>
        <dbReference type="Rhea" id="RHEA:24408"/>
        <dbReference type="ChEBI" id="CHEBI:15377"/>
        <dbReference type="ChEBI" id="CHEBI:15378"/>
        <dbReference type="ChEBI" id="CHEBI:16335"/>
        <dbReference type="ChEBI" id="CHEBI:17596"/>
        <dbReference type="ChEBI" id="CHEBI:28938"/>
        <dbReference type="EC" id="3.5.4.4"/>
    </reaction>
    <physiologicalReaction direction="left-to-right" evidence="9">
        <dbReference type="Rhea" id="RHEA:24409"/>
    </physiologicalReaction>
</comment>
<evidence type="ECO:0000256" key="8">
    <source>
        <dbReference type="ARBA" id="ARBA00023008"/>
    </source>
</evidence>
<evidence type="ECO:0000256" key="4">
    <source>
        <dbReference type="ARBA" id="ARBA00022679"/>
    </source>
</evidence>
<keyword evidence="7" id="KW-0862">Zinc</keyword>
<organism evidence="13 14">
    <name type="scientific">Varibaculum cambriense</name>
    <dbReference type="NCBI Taxonomy" id="184870"/>
    <lineage>
        <taxon>Bacteria</taxon>
        <taxon>Bacillati</taxon>
        <taxon>Actinomycetota</taxon>
        <taxon>Actinomycetes</taxon>
        <taxon>Actinomycetales</taxon>
        <taxon>Actinomycetaceae</taxon>
        <taxon>Varibaculum</taxon>
    </lineage>
</organism>
<dbReference type="Pfam" id="PF02578">
    <property type="entry name" value="Cu-oxidase_4"/>
    <property type="match status" value="1"/>
</dbReference>
<evidence type="ECO:0000313" key="14">
    <source>
        <dbReference type="Proteomes" id="UP001200537"/>
    </source>
</evidence>
<keyword evidence="4" id="KW-0808">Transferase</keyword>